<evidence type="ECO:0008006" key="3">
    <source>
        <dbReference type="Google" id="ProtNLM"/>
    </source>
</evidence>
<dbReference type="AlphaFoldDB" id="A0A433RPY8"/>
<protein>
    <recommendedName>
        <fullName evidence="3">Response regulatory domain-containing protein</fullName>
    </recommendedName>
</protein>
<reference evidence="1 2" key="1">
    <citation type="submission" date="2014-11" db="EMBL/GenBank/DDBJ databases">
        <title>Genome sequence and analysis of novel Kurthia sp.</title>
        <authorList>
            <person name="Lawson J.N."/>
            <person name="Gonzalez J.E."/>
            <person name="Rinauldi L."/>
            <person name="Xuan Z."/>
            <person name="Firman A."/>
            <person name="Shaddox L."/>
            <person name="Trudeau A."/>
            <person name="Shah S."/>
            <person name="Reiman D."/>
        </authorList>
    </citation>
    <scope>NUCLEOTIDE SEQUENCE [LARGE SCALE GENOMIC DNA]</scope>
    <source>
        <strain evidence="1 2">3B1D</strain>
    </source>
</reference>
<evidence type="ECO:0000313" key="1">
    <source>
        <dbReference type="EMBL" id="RUS52469.1"/>
    </source>
</evidence>
<organism evidence="1 2">
    <name type="scientific">Candidatus Kurthia intestinigallinarum</name>
    <dbReference type="NCBI Taxonomy" id="1562256"/>
    <lineage>
        <taxon>Bacteria</taxon>
        <taxon>Bacillati</taxon>
        <taxon>Bacillota</taxon>
        <taxon>Bacilli</taxon>
        <taxon>Bacillales</taxon>
        <taxon>Caryophanaceae</taxon>
        <taxon>Kurthia</taxon>
    </lineage>
</organism>
<proteinExistence type="predicted"/>
<dbReference type="EMBL" id="JTFC01000042">
    <property type="protein sequence ID" value="RUS52469.1"/>
    <property type="molecule type" value="Genomic_DNA"/>
</dbReference>
<dbReference type="OrthoDB" id="2455868at2"/>
<sequence>MRIIIFEQDYSDINTIHNSIERLAKFKEYTIYQVLTTRKVQSILDYLESYVADSYFISIRPDQPETLDLAKHVRQENPSTQIVLIIEEQTAEIQALATQIDASHIIEKNTKATLQRYVEEAFETNYQQYMIDSAILKKSIS</sequence>
<gene>
    <name evidence="1" type="ORF">QI30_17050</name>
</gene>
<accession>A0A433RPY8</accession>
<dbReference type="RefSeq" id="WP_126991805.1">
    <property type="nucleotide sequence ID" value="NZ_JTFC01000042.1"/>
</dbReference>
<evidence type="ECO:0000313" key="2">
    <source>
        <dbReference type="Proteomes" id="UP000288623"/>
    </source>
</evidence>
<keyword evidence="2" id="KW-1185">Reference proteome</keyword>
<dbReference type="Gene3D" id="3.40.50.2300">
    <property type="match status" value="1"/>
</dbReference>
<comment type="caution">
    <text evidence="1">The sequence shown here is derived from an EMBL/GenBank/DDBJ whole genome shotgun (WGS) entry which is preliminary data.</text>
</comment>
<dbReference type="Proteomes" id="UP000288623">
    <property type="component" value="Unassembled WGS sequence"/>
</dbReference>
<name>A0A433RPY8_9BACL</name>